<organism evidence="2 3">
    <name type="scientific">Sphaeroforma arctica JP610</name>
    <dbReference type="NCBI Taxonomy" id="667725"/>
    <lineage>
        <taxon>Eukaryota</taxon>
        <taxon>Ichthyosporea</taxon>
        <taxon>Ichthyophonida</taxon>
        <taxon>Sphaeroforma</taxon>
    </lineage>
</organism>
<dbReference type="InterPro" id="IPR036533">
    <property type="entry name" value="BAG_dom_sf"/>
</dbReference>
<dbReference type="InterPro" id="IPR029071">
    <property type="entry name" value="Ubiquitin-like_domsf"/>
</dbReference>
<dbReference type="InterPro" id="IPR003103">
    <property type="entry name" value="BAG_domain"/>
</dbReference>
<dbReference type="RefSeq" id="XP_014156309.1">
    <property type="nucleotide sequence ID" value="XM_014300834.1"/>
</dbReference>
<dbReference type="Pfam" id="PF02179">
    <property type="entry name" value="BAG"/>
    <property type="match status" value="1"/>
</dbReference>
<dbReference type="SUPFAM" id="SSF63491">
    <property type="entry name" value="BAG domain"/>
    <property type="match status" value="1"/>
</dbReference>
<protein>
    <recommendedName>
        <fullName evidence="1">BAG domain-containing protein</fullName>
    </recommendedName>
</protein>
<evidence type="ECO:0000259" key="1">
    <source>
        <dbReference type="Pfam" id="PF02179"/>
    </source>
</evidence>
<dbReference type="GO" id="GO:0051087">
    <property type="term" value="F:protein-folding chaperone binding"/>
    <property type="evidence" value="ECO:0007669"/>
    <property type="project" value="InterPro"/>
</dbReference>
<gene>
    <name evidence="2" type="ORF">SARC_05303</name>
</gene>
<sequence length="160" mass="17545">MIAITVKHGRQSYPLTFDPSKGATALKRSVSTQTKIPVDKLTVICKGGVKVDHDADVFKINSSSKVTVMGQVDAQWAKLMDIARRLRLFEADVNKIAPLVGTEAATPNKTLELGETLTKLLLEMDGIDLSACELEDDVLRGRRKELVNRILGLIKICEAD</sequence>
<keyword evidence="3" id="KW-1185">Reference proteome</keyword>
<evidence type="ECO:0000313" key="3">
    <source>
        <dbReference type="Proteomes" id="UP000054560"/>
    </source>
</evidence>
<dbReference type="Proteomes" id="UP000054560">
    <property type="component" value="Unassembled WGS sequence"/>
</dbReference>
<reference evidence="2 3" key="1">
    <citation type="submission" date="2011-02" db="EMBL/GenBank/DDBJ databases">
        <title>The Genome Sequence of Sphaeroforma arctica JP610.</title>
        <authorList>
            <consortium name="The Broad Institute Genome Sequencing Platform"/>
            <person name="Russ C."/>
            <person name="Cuomo C."/>
            <person name="Young S.K."/>
            <person name="Zeng Q."/>
            <person name="Gargeya S."/>
            <person name="Alvarado L."/>
            <person name="Berlin A."/>
            <person name="Chapman S.B."/>
            <person name="Chen Z."/>
            <person name="Freedman E."/>
            <person name="Gellesch M."/>
            <person name="Goldberg J."/>
            <person name="Griggs A."/>
            <person name="Gujja S."/>
            <person name="Heilman E."/>
            <person name="Heiman D."/>
            <person name="Howarth C."/>
            <person name="Mehta T."/>
            <person name="Neiman D."/>
            <person name="Pearson M."/>
            <person name="Roberts A."/>
            <person name="Saif S."/>
            <person name="Shea T."/>
            <person name="Shenoy N."/>
            <person name="Sisk P."/>
            <person name="Stolte C."/>
            <person name="Sykes S."/>
            <person name="White J."/>
            <person name="Yandava C."/>
            <person name="Burger G."/>
            <person name="Gray M.W."/>
            <person name="Holland P.W.H."/>
            <person name="King N."/>
            <person name="Lang F.B.F."/>
            <person name="Roger A.J."/>
            <person name="Ruiz-Trillo I."/>
            <person name="Haas B."/>
            <person name="Nusbaum C."/>
            <person name="Birren B."/>
        </authorList>
    </citation>
    <scope>NUCLEOTIDE SEQUENCE [LARGE SCALE GENOMIC DNA]</scope>
    <source>
        <strain evidence="2 3">JP610</strain>
    </source>
</reference>
<name>A0A0L0FZW7_9EUKA</name>
<dbReference type="Gene3D" id="1.20.58.120">
    <property type="entry name" value="BAG domain"/>
    <property type="match status" value="1"/>
</dbReference>
<feature type="domain" description="BAG" evidence="1">
    <location>
        <begin position="92"/>
        <end position="159"/>
    </location>
</feature>
<proteinExistence type="predicted"/>
<dbReference type="AlphaFoldDB" id="A0A0L0FZW7"/>
<dbReference type="EMBL" id="KQ241930">
    <property type="protein sequence ID" value="KNC82407.1"/>
    <property type="molecule type" value="Genomic_DNA"/>
</dbReference>
<dbReference type="GeneID" id="25905807"/>
<evidence type="ECO:0000313" key="2">
    <source>
        <dbReference type="EMBL" id="KNC82407.1"/>
    </source>
</evidence>
<dbReference type="SUPFAM" id="SSF54236">
    <property type="entry name" value="Ubiquitin-like"/>
    <property type="match status" value="1"/>
</dbReference>
<accession>A0A0L0FZW7</accession>
<dbReference type="Gene3D" id="3.10.20.90">
    <property type="entry name" value="Phosphatidylinositol 3-kinase Catalytic Subunit, Chain A, domain 1"/>
    <property type="match status" value="1"/>
</dbReference>